<keyword evidence="3" id="KW-0143">Chaperone</keyword>
<comment type="caution">
    <text evidence="4">The sequence shown here is derived from an EMBL/GenBank/DDBJ whole genome shotgun (WGS) entry which is preliminary data.</text>
</comment>
<dbReference type="AlphaFoldDB" id="A0A6C1KKV0"/>
<dbReference type="InterPro" id="IPR011419">
    <property type="entry name" value="ATP12_ATP_synth-F1-assembly"/>
</dbReference>
<dbReference type="InterPro" id="IPR023335">
    <property type="entry name" value="ATP12_ortho_dom_sf"/>
</dbReference>
<gene>
    <name evidence="4" type="ORF">FBQ73_03390</name>
</gene>
<dbReference type="PANTHER" id="PTHR21013:SF10">
    <property type="entry name" value="ATP SYNTHASE MITOCHONDRIAL F1 COMPLEX ASSEMBLY FACTOR 2"/>
    <property type="match status" value="1"/>
</dbReference>
<sequence>MGDPSGADSTAGSQTMRAFLEDIEEPVAGDDPIARARAAQRTPLPKRFYTDVSVGEAEGGFTILLDGRPVRTPARGLLLAPTRPLAEAMAAEWAAQETEINPFIMPLTRLVNVALDRVGPEAEAVREEVVGYAGSDMLFYRAESPQTLVNRQAEQWNPVLDWLSGSHDARFFLAEGIRHVAQPDTSLERVRALVPQAPLKLAAVHSITTLTGSALLALAVAEGALDVDAAWAAAHVDEDFNREQWGEDEIATARRAARRTEMDAAARLLALIT</sequence>
<dbReference type="Proteomes" id="UP000305131">
    <property type="component" value="Unassembled WGS sequence"/>
</dbReference>
<reference evidence="4 5" key="1">
    <citation type="submission" date="2019-05" db="EMBL/GenBank/DDBJ databases">
        <authorList>
            <person name="Zhou X."/>
        </authorList>
    </citation>
    <scope>NUCLEOTIDE SEQUENCE [LARGE SCALE GENOMIC DNA]</scope>
    <source>
        <strain evidence="4 5">DSM 432</strain>
    </source>
</reference>
<dbReference type="PANTHER" id="PTHR21013">
    <property type="entry name" value="ATP SYNTHASE MITOCHONDRIAL F1 COMPLEX ASSEMBLY FACTOR 2/ATP12 PROTEIN, MITOCHONDRIAL PRECURSOR"/>
    <property type="match status" value="1"/>
</dbReference>
<dbReference type="Pfam" id="PF07542">
    <property type="entry name" value="ATP12"/>
    <property type="match status" value="1"/>
</dbReference>
<proteinExistence type="inferred from homology"/>
<dbReference type="Gene3D" id="3.30.2180.10">
    <property type="entry name" value="ATP12-like"/>
    <property type="match status" value="1"/>
</dbReference>
<organism evidence="4 5">
    <name type="scientific">Xanthobacter autotrophicus</name>
    <dbReference type="NCBI Taxonomy" id="280"/>
    <lineage>
        <taxon>Bacteria</taxon>
        <taxon>Pseudomonadati</taxon>
        <taxon>Pseudomonadota</taxon>
        <taxon>Alphaproteobacteria</taxon>
        <taxon>Hyphomicrobiales</taxon>
        <taxon>Xanthobacteraceae</taxon>
        <taxon>Xanthobacter</taxon>
    </lineage>
</organism>
<keyword evidence="2" id="KW-0809">Transit peptide</keyword>
<evidence type="ECO:0000256" key="1">
    <source>
        <dbReference type="ARBA" id="ARBA00008231"/>
    </source>
</evidence>
<dbReference type="EMBL" id="VAUP01000009">
    <property type="protein sequence ID" value="TLX44421.1"/>
    <property type="molecule type" value="Genomic_DNA"/>
</dbReference>
<comment type="similarity">
    <text evidence="1">Belongs to the ATP12 family.</text>
</comment>
<dbReference type="OrthoDB" id="9797825at2"/>
<accession>A0A6C1KKV0</accession>
<name>A0A6C1KKV0_XANAU</name>
<evidence type="ECO:0000256" key="3">
    <source>
        <dbReference type="ARBA" id="ARBA00023186"/>
    </source>
</evidence>
<protein>
    <submittedName>
        <fullName evidence="4">ATPase</fullName>
    </submittedName>
</protein>
<evidence type="ECO:0000256" key="2">
    <source>
        <dbReference type="ARBA" id="ARBA00022946"/>
    </source>
</evidence>
<dbReference type="GO" id="GO:0043461">
    <property type="term" value="P:proton-transporting ATP synthase complex assembly"/>
    <property type="evidence" value="ECO:0007669"/>
    <property type="project" value="InterPro"/>
</dbReference>
<dbReference type="Gene3D" id="1.10.3580.10">
    <property type="entry name" value="ATP12 ATPase"/>
    <property type="match status" value="1"/>
</dbReference>
<evidence type="ECO:0000313" key="5">
    <source>
        <dbReference type="Proteomes" id="UP000305131"/>
    </source>
</evidence>
<dbReference type="InterPro" id="IPR042272">
    <property type="entry name" value="ATP12_ATP_synth-F1-assembly_N"/>
</dbReference>
<evidence type="ECO:0000313" key="4">
    <source>
        <dbReference type="EMBL" id="TLX44421.1"/>
    </source>
</evidence>
<dbReference type="SUPFAM" id="SSF160909">
    <property type="entry name" value="ATP12-like"/>
    <property type="match status" value="1"/>
</dbReference>